<dbReference type="GO" id="GO:0005739">
    <property type="term" value="C:mitochondrion"/>
    <property type="evidence" value="ECO:0007669"/>
    <property type="project" value="GOC"/>
</dbReference>
<evidence type="ECO:0000256" key="5">
    <source>
        <dbReference type="ARBA" id="ARBA00022989"/>
    </source>
</evidence>
<dbReference type="GO" id="GO:0006121">
    <property type="term" value="P:mitochondrial electron transport, succinate to ubiquinone"/>
    <property type="evidence" value="ECO:0007669"/>
    <property type="project" value="TreeGrafter"/>
</dbReference>
<keyword evidence="2" id="KW-0349">Heme</keyword>
<dbReference type="SUPFAM" id="SSF81343">
    <property type="entry name" value="Fumarate reductase respiratory complex transmembrane subunits"/>
    <property type="match status" value="1"/>
</dbReference>
<keyword evidence="7 8" id="KW-0472">Membrane</keyword>
<dbReference type="AlphaFoldDB" id="A0A1L9SPW5"/>
<keyword evidence="10" id="KW-1185">Reference proteome</keyword>
<dbReference type="CDD" id="cd03499">
    <property type="entry name" value="SQR_TypeC_SdhC"/>
    <property type="match status" value="1"/>
</dbReference>
<evidence type="ECO:0000313" key="10">
    <source>
        <dbReference type="Proteomes" id="UP000184188"/>
    </source>
</evidence>
<feature type="transmembrane region" description="Helical" evidence="8">
    <location>
        <begin position="82"/>
        <end position="103"/>
    </location>
</feature>
<keyword evidence="6" id="KW-0408">Iron</keyword>
<keyword evidence="5 8" id="KW-1133">Transmembrane helix</keyword>
<name>A0A1L9SPW5_9EURO</name>
<evidence type="ECO:0000256" key="8">
    <source>
        <dbReference type="SAM" id="Phobius"/>
    </source>
</evidence>
<dbReference type="VEuPathDB" id="FungiDB:ASPZODRAFT_13834"/>
<dbReference type="GO" id="GO:0006099">
    <property type="term" value="P:tricarboxylic acid cycle"/>
    <property type="evidence" value="ECO:0007669"/>
    <property type="project" value="InterPro"/>
</dbReference>
<evidence type="ECO:0000256" key="3">
    <source>
        <dbReference type="ARBA" id="ARBA00022692"/>
    </source>
</evidence>
<dbReference type="GeneID" id="34610907"/>
<dbReference type="InterPro" id="IPR034804">
    <property type="entry name" value="SQR/QFR_C/D"/>
</dbReference>
<evidence type="ECO:0000313" key="9">
    <source>
        <dbReference type="EMBL" id="OJJ49097.1"/>
    </source>
</evidence>
<dbReference type="OrthoDB" id="588261at2759"/>
<gene>
    <name evidence="9" type="ORF">ASPZODRAFT_13834</name>
</gene>
<dbReference type="Gene3D" id="1.20.1300.10">
    <property type="entry name" value="Fumarate reductase/succinate dehydrogenase, transmembrane subunit"/>
    <property type="match status" value="1"/>
</dbReference>
<dbReference type="GO" id="GO:0009055">
    <property type="term" value="F:electron transfer activity"/>
    <property type="evidence" value="ECO:0007669"/>
    <property type="project" value="InterPro"/>
</dbReference>
<reference evidence="10" key="1">
    <citation type="journal article" date="2017" name="Genome Biol.">
        <title>Comparative genomics reveals high biological diversity and specific adaptations in the industrially and medically important fungal genus Aspergillus.</title>
        <authorList>
            <person name="de Vries R.P."/>
            <person name="Riley R."/>
            <person name="Wiebenga A."/>
            <person name="Aguilar-Osorio G."/>
            <person name="Amillis S."/>
            <person name="Uchima C.A."/>
            <person name="Anderluh G."/>
            <person name="Asadollahi M."/>
            <person name="Askin M."/>
            <person name="Barry K."/>
            <person name="Battaglia E."/>
            <person name="Bayram O."/>
            <person name="Benocci T."/>
            <person name="Braus-Stromeyer S.A."/>
            <person name="Caldana C."/>
            <person name="Canovas D."/>
            <person name="Cerqueira G.C."/>
            <person name="Chen F."/>
            <person name="Chen W."/>
            <person name="Choi C."/>
            <person name="Clum A."/>
            <person name="Dos Santos R.A."/>
            <person name="Damasio A.R."/>
            <person name="Diallinas G."/>
            <person name="Emri T."/>
            <person name="Fekete E."/>
            <person name="Flipphi M."/>
            <person name="Freyberg S."/>
            <person name="Gallo A."/>
            <person name="Gournas C."/>
            <person name="Habgood R."/>
            <person name="Hainaut M."/>
            <person name="Harispe M.L."/>
            <person name="Henrissat B."/>
            <person name="Hilden K.S."/>
            <person name="Hope R."/>
            <person name="Hossain A."/>
            <person name="Karabika E."/>
            <person name="Karaffa L."/>
            <person name="Karanyi Z."/>
            <person name="Krasevec N."/>
            <person name="Kuo A."/>
            <person name="Kusch H."/>
            <person name="LaButti K."/>
            <person name="Lagendijk E.L."/>
            <person name="Lapidus A."/>
            <person name="Levasseur A."/>
            <person name="Lindquist E."/>
            <person name="Lipzen A."/>
            <person name="Logrieco A.F."/>
            <person name="MacCabe A."/>
            <person name="Maekelae M.R."/>
            <person name="Malavazi I."/>
            <person name="Melin P."/>
            <person name="Meyer V."/>
            <person name="Mielnichuk N."/>
            <person name="Miskei M."/>
            <person name="Molnar A.P."/>
            <person name="Mule G."/>
            <person name="Ngan C.Y."/>
            <person name="Orejas M."/>
            <person name="Orosz E."/>
            <person name="Ouedraogo J.P."/>
            <person name="Overkamp K.M."/>
            <person name="Park H.-S."/>
            <person name="Perrone G."/>
            <person name="Piumi F."/>
            <person name="Punt P.J."/>
            <person name="Ram A.F."/>
            <person name="Ramon A."/>
            <person name="Rauscher S."/>
            <person name="Record E."/>
            <person name="Riano-Pachon D.M."/>
            <person name="Robert V."/>
            <person name="Roehrig J."/>
            <person name="Ruller R."/>
            <person name="Salamov A."/>
            <person name="Salih N.S."/>
            <person name="Samson R.A."/>
            <person name="Sandor E."/>
            <person name="Sanguinetti M."/>
            <person name="Schuetze T."/>
            <person name="Sepcic K."/>
            <person name="Shelest E."/>
            <person name="Sherlock G."/>
            <person name="Sophianopoulou V."/>
            <person name="Squina F.M."/>
            <person name="Sun H."/>
            <person name="Susca A."/>
            <person name="Todd R.B."/>
            <person name="Tsang A."/>
            <person name="Unkles S.E."/>
            <person name="van de Wiele N."/>
            <person name="van Rossen-Uffink D."/>
            <person name="Oliveira J.V."/>
            <person name="Vesth T.C."/>
            <person name="Visser J."/>
            <person name="Yu J.-H."/>
            <person name="Zhou M."/>
            <person name="Andersen M.R."/>
            <person name="Archer D.B."/>
            <person name="Baker S.E."/>
            <person name="Benoit I."/>
            <person name="Brakhage A.A."/>
            <person name="Braus G.H."/>
            <person name="Fischer R."/>
            <person name="Frisvad J.C."/>
            <person name="Goldman G.H."/>
            <person name="Houbraken J."/>
            <person name="Oakley B."/>
            <person name="Pocsi I."/>
            <person name="Scazzocchio C."/>
            <person name="Seiboth B."/>
            <person name="vanKuyk P.A."/>
            <person name="Wortman J."/>
            <person name="Dyer P.S."/>
            <person name="Grigoriev I.V."/>
        </authorList>
    </citation>
    <scope>NUCLEOTIDE SEQUENCE [LARGE SCALE GENOMIC DNA]</scope>
    <source>
        <strain evidence="10">CBS 506.65</strain>
    </source>
</reference>
<dbReference type="InterPro" id="IPR014314">
    <property type="entry name" value="Succ_DH_cytb556"/>
</dbReference>
<comment type="subcellular location">
    <subcellularLocation>
        <location evidence="1">Membrane</location>
    </subcellularLocation>
</comment>
<feature type="transmembrane region" description="Helical" evidence="8">
    <location>
        <begin position="123"/>
        <end position="145"/>
    </location>
</feature>
<sequence>MASRRTTVLQKRSLDSLLAIRPYQQLRWNKTATAVTTEPHTLQQAQDRLARQRLRRPVSPHLQIYKWQVHSVSSAMERNTGLLFSGSLYLFGMSYLVSPMLGWDLSAASLVTAVAAWPVAVKLGVKFALAWPFTFHVINGMRYLAVSGAKTIDNKAMFVRIAWGVVATSFVSAVGLVAYF</sequence>
<evidence type="ECO:0000256" key="7">
    <source>
        <dbReference type="ARBA" id="ARBA00023136"/>
    </source>
</evidence>
<dbReference type="EMBL" id="KV878338">
    <property type="protein sequence ID" value="OJJ49097.1"/>
    <property type="molecule type" value="Genomic_DNA"/>
</dbReference>
<evidence type="ECO:0000256" key="2">
    <source>
        <dbReference type="ARBA" id="ARBA00022617"/>
    </source>
</evidence>
<keyword evidence="3 8" id="KW-0812">Transmembrane</keyword>
<dbReference type="PANTHER" id="PTHR10978">
    <property type="entry name" value="SUCCINATE DEHYDROGENASE CYTOCHROME B560 SUBUNIT"/>
    <property type="match status" value="1"/>
</dbReference>
<dbReference type="RefSeq" id="XP_022583607.1">
    <property type="nucleotide sequence ID" value="XM_022724442.1"/>
</dbReference>
<evidence type="ECO:0000256" key="6">
    <source>
        <dbReference type="ARBA" id="ARBA00023004"/>
    </source>
</evidence>
<keyword evidence="4" id="KW-0479">Metal-binding</keyword>
<dbReference type="InterPro" id="IPR000701">
    <property type="entry name" value="SuccDH_FuR_B_TM-su"/>
</dbReference>
<evidence type="ECO:0000256" key="1">
    <source>
        <dbReference type="ARBA" id="ARBA00004370"/>
    </source>
</evidence>
<dbReference type="Pfam" id="PF01127">
    <property type="entry name" value="Sdh_cyt"/>
    <property type="match status" value="1"/>
</dbReference>
<dbReference type="GO" id="GO:0016020">
    <property type="term" value="C:membrane"/>
    <property type="evidence" value="ECO:0007669"/>
    <property type="project" value="UniProtKB-SubCell"/>
</dbReference>
<dbReference type="PANTHER" id="PTHR10978:SF5">
    <property type="entry name" value="SUCCINATE DEHYDROGENASE CYTOCHROME B560 SUBUNIT, MITOCHONDRIAL"/>
    <property type="match status" value="1"/>
</dbReference>
<accession>A0A1L9SPW5</accession>
<organism evidence="9 10">
    <name type="scientific">Penicilliopsis zonata CBS 506.65</name>
    <dbReference type="NCBI Taxonomy" id="1073090"/>
    <lineage>
        <taxon>Eukaryota</taxon>
        <taxon>Fungi</taxon>
        <taxon>Dikarya</taxon>
        <taxon>Ascomycota</taxon>
        <taxon>Pezizomycotina</taxon>
        <taxon>Eurotiomycetes</taxon>
        <taxon>Eurotiomycetidae</taxon>
        <taxon>Eurotiales</taxon>
        <taxon>Aspergillaceae</taxon>
        <taxon>Penicilliopsis</taxon>
    </lineage>
</organism>
<dbReference type="STRING" id="1073090.A0A1L9SPW5"/>
<feature type="transmembrane region" description="Helical" evidence="8">
    <location>
        <begin position="157"/>
        <end position="179"/>
    </location>
</feature>
<dbReference type="Proteomes" id="UP000184188">
    <property type="component" value="Unassembled WGS sequence"/>
</dbReference>
<protein>
    <submittedName>
        <fullName evidence="9">Uncharacterized protein</fullName>
    </submittedName>
</protein>
<proteinExistence type="predicted"/>
<dbReference type="GO" id="GO:0046872">
    <property type="term" value="F:metal ion binding"/>
    <property type="evidence" value="ECO:0007669"/>
    <property type="project" value="UniProtKB-KW"/>
</dbReference>
<evidence type="ECO:0000256" key="4">
    <source>
        <dbReference type="ARBA" id="ARBA00022723"/>
    </source>
</evidence>